<dbReference type="InterPro" id="IPR050204">
    <property type="entry name" value="AraC_XylS_family_regulators"/>
</dbReference>
<keyword evidence="2" id="KW-0238">DNA-binding</keyword>
<protein>
    <submittedName>
        <fullName evidence="5">AraC family transcriptional regulator</fullName>
    </submittedName>
</protein>
<dbReference type="GO" id="GO:0043565">
    <property type="term" value="F:sequence-specific DNA binding"/>
    <property type="evidence" value="ECO:0007669"/>
    <property type="project" value="InterPro"/>
</dbReference>
<dbReference type="InterPro" id="IPR009057">
    <property type="entry name" value="Homeodomain-like_sf"/>
</dbReference>
<dbReference type="SUPFAM" id="SSF46689">
    <property type="entry name" value="Homeodomain-like"/>
    <property type="match status" value="2"/>
</dbReference>
<dbReference type="InterPro" id="IPR003313">
    <property type="entry name" value="AraC-bd"/>
</dbReference>
<dbReference type="Proteomes" id="UP000321034">
    <property type="component" value="Unassembled WGS sequence"/>
</dbReference>
<evidence type="ECO:0000259" key="4">
    <source>
        <dbReference type="PROSITE" id="PS01124"/>
    </source>
</evidence>
<dbReference type="EMBL" id="VRSV01000001">
    <property type="protein sequence ID" value="TXK13869.1"/>
    <property type="molecule type" value="Genomic_DNA"/>
</dbReference>
<feature type="domain" description="HTH araC/xylS-type" evidence="4">
    <location>
        <begin position="156"/>
        <end position="253"/>
    </location>
</feature>
<dbReference type="Gene3D" id="1.10.10.60">
    <property type="entry name" value="Homeodomain-like"/>
    <property type="match status" value="1"/>
</dbReference>
<evidence type="ECO:0000313" key="5">
    <source>
        <dbReference type="EMBL" id="TXK13869.1"/>
    </source>
</evidence>
<dbReference type="InterPro" id="IPR018060">
    <property type="entry name" value="HTH_AraC"/>
</dbReference>
<dbReference type="Pfam" id="PF12833">
    <property type="entry name" value="HTH_18"/>
    <property type="match status" value="1"/>
</dbReference>
<organism evidence="5 6">
    <name type="scientific">Microbacterium hatanonis</name>
    <dbReference type="NCBI Taxonomy" id="404366"/>
    <lineage>
        <taxon>Bacteria</taxon>
        <taxon>Bacillati</taxon>
        <taxon>Actinomycetota</taxon>
        <taxon>Actinomycetes</taxon>
        <taxon>Micrococcales</taxon>
        <taxon>Microbacteriaceae</taxon>
        <taxon>Microbacterium</taxon>
    </lineage>
</organism>
<evidence type="ECO:0000256" key="1">
    <source>
        <dbReference type="ARBA" id="ARBA00023015"/>
    </source>
</evidence>
<evidence type="ECO:0000313" key="6">
    <source>
        <dbReference type="Proteomes" id="UP000321034"/>
    </source>
</evidence>
<dbReference type="InterPro" id="IPR037923">
    <property type="entry name" value="HTH-like"/>
</dbReference>
<keyword evidence="1" id="KW-0805">Transcription regulation</keyword>
<accession>A0A5C8I6D7</accession>
<dbReference type="GO" id="GO:0003700">
    <property type="term" value="F:DNA-binding transcription factor activity"/>
    <property type="evidence" value="ECO:0007669"/>
    <property type="project" value="InterPro"/>
</dbReference>
<reference evidence="5 6" key="1">
    <citation type="submission" date="2019-08" db="EMBL/GenBank/DDBJ databases">
        <authorList>
            <person name="Dong K."/>
        </authorList>
    </citation>
    <scope>NUCLEOTIDE SEQUENCE [LARGE SCALE GENOMIC DNA]</scope>
    <source>
        <strain evidence="5 6">JCM14558</strain>
    </source>
</reference>
<evidence type="ECO:0000256" key="2">
    <source>
        <dbReference type="ARBA" id="ARBA00023125"/>
    </source>
</evidence>
<dbReference type="PANTHER" id="PTHR46796:SF2">
    <property type="entry name" value="TRANSCRIPTIONAL REGULATORY PROTEIN"/>
    <property type="match status" value="1"/>
</dbReference>
<dbReference type="PROSITE" id="PS01124">
    <property type="entry name" value="HTH_ARAC_FAMILY_2"/>
    <property type="match status" value="1"/>
</dbReference>
<dbReference type="Pfam" id="PF02311">
    <property type="entry name" value="AraC_binding"/>
    <property type="match status" value="1"/>
</dbReference>
<keyword evidence="6" id="KW-1185">Reference proteome</keyword>
<dbReference type="SUPFAM" id="SSF51215">
    <property type="entry name" value="Regulatory protein AraC"/>
    <property type="match status" value="1"/>
</dbReference>
<keyword evidence="3" id="KW-0804">Transcription</keyword>
<comment type="caution">
    <text evidence="5">The sequence shown here is derived from an EMBL/GenBank/DDBJ whole genome shotgun (WGS) entry which is preliminary data.</text>
</comment>
<dbReference type="OrthoDB" id="2559672at2"/>
<proteinExistence type="predicted"/>
<evidence type="ECO:0000256" key="3">
    <source>
        <dbReference type="ARBA" id="ARBA00023163"/>
    </source>
</evidence>
<name>A0A5C8I6D7_9MICO</name>
<dbReference type="SMART" id="SM00342">
    <property type="entry name" value="HTH_ARAC"/>
    <property type="match status" value="1"/>
</dbReference>
<gene>
    <name evidence="5" type="ORF">FVP77_08760</name>
</gene>
<sequence>MHAWRSDVPGVREVLHARMTTHAYPLHAHADWALMLVDEGAVVYTLGGRSHIADNTAATLLPPGVAHDGQAAPGAAGFVKRVAYLDDSWVSRSGIGAIVDRPTRADLLTGTRRAHRALATPGEGLAAEQALIELSDAVASRADDTDRSLRDHRLARSLRDLLESRLPGSVSLAEAGQLLSSHPSHLSRSFAAAFGLPPHRYVTGRRVDLARQLFISGHRPSSAAAEAGFHDQAHLTRHFLKVLGVTPARFRSSLAR</sequence>
<dbReference type="PANTHER" id="PTHR46796">
    <property type="entry name" value="HTH-TYPE TRANSCRIPTIONAL ACTIVATOR RHAS-RELATED"/>
    <property type="match status" value="1"/>
</dbReference>
<dbReference type="AlphaFoldDB" id="A0A5C8I6D7"/>